<evidence type="ECO:0000313" key="2">
    <source>
        <dbReference type="Proteomes" id="UP001341281"/>
    </source>
</evidence>
<sequence>MSGPRFSLFDDLHAELDQDPGLEALCAQTQNGTDNWLMLDGLLLKKHRVFVPPSSALITTVIIEAHGTGHEVLGWEWPDGQSEATNKITAVYLRSVSLKILRTSG</sequence>
<accession>A0AAQ3TXM7</accession>
<name>A0AAQ3TXM7_PASNO</name>
<keyword evidence="2" id="KW-1185">Reference proteome</keyword>
<proteinExistence type="predicted"/>
<dbReference type="Proteomes" id="UP001341281">
    <property type="component" value="Chromosome 06"/>
</dbReference>
<dbReference type="EMBL" id="CP144750">
    <property type="protein sequence ID" value="WVZ80619.1"/>
    <property type="molecule type" value="Genomic_DNA"/>
</dbReference>
<organism evidence="1 2">
    <name type="scientific">Paspalum notatum var. saurae</name>
    <dbReference type="NCBI Taxonomy" id="547442"/>
    <lineage>
        <taxon>Eukaryota</taxon>
        <taxon>Viridiplantae</taxon>
        <taxon>Streptophyta</taxon>
        <taxon>Embryophyta</taxon>
        <taxon>Tracheophyta</taxon>
        <taxon>Spermatophyta</taxon>
        <taxon>Magnoliopsida</taxon>
        <taxon>Liliopsida</taxon>
        <taxon>Poales</taxon>
        <taxon>Poaceae</taxon>
        <taxon>PACMAD clade</taxon>
        <taxon>Panicoideae</taxon>
        <taxon>Andropogonodae</taxon>
        <taxon>Paspaleae</taxon>
        <taxon>Paspalinae</taxon>
        <taxon>Paspalum</taxon>
    </lineage>
</organism>
<dbReference type="AlphaFoldDB" id="A0AAQ3TXM7"/>
<protein>
    <submittedName>
        <fullName evidence="1">Uncharacterized protein</fullName>
    </submittedName>
</protein>
<reference evidence="1 2" key="1">
    <citation type="submission" date="2024-02" db="EMBL/GenBank/DDBJ databases">
        <title>High-quality chromosome-scale genome assembly of Pensacola bahiagrass (Paspalum notatum Flugge var. saurae).</title>
        <authorList>
            <person name="Vega J.M."/>
            <person name="Podio M."/>
            <person name="Orjuela J."/>
            <person name="Siena L.A."/>
            <person name="Pessino S.C."/>
            <person name="Combes M.C."/>
            <person name="Mariac C."/>
            <person name="Albertini E."/>
            <person name="Pupilli F."/>
            <person name="Ortiz J.P.A."/>
            <person name="Leblanc O."/>
        </authorList>
    </citation>
    <scope>NUCLEOTIDE SEQUENCE [LARGE SCALE GENOMIC DNA]</scope>
    <source>
        <strain evidence="1">R1</strain>
        <tissue evidence="1">Leaf</tissue>
    </source>
</reference>
<gene>
    <name evidence="1" type="ORF">U9M48_028078</name>
</gene>
<evidence type="ECO:0000313" key="1">
    <source>
        <dbReference type="EMBL" id="WVZ80619.1"/>
    </source>
</evidence>